<keyword evidence="2" id="KW-1185">Reference proteome</keyword>
<accession>A0ACD1GJP8</accession>
<organism evidence="1 2">
    <name type="scientific">Aspergillus brunneoviolaceus CBS 621.78</name>
    <dbReference type="NCBI Taxonomy" id="1450534"/>
    <lineage>
        <taxon>Eukaryota</taxon>
        <taxon>Fungi</taxon>
        <taxon>Dikarya</taxon>
        <taxon>Ascomycota</taxon>
        <taxon>Pezizomycotina</taxon>
        <taxon>Eurotiomycetes</taxon>
        <taxon>Eurotiomycetidae</taxon>
        <taxon>Eurotiales</taxon>
        <taxon>Aspergillaceae</taxon>
        <taxon>Aspergillus</taxon>
        <taxon>Aspergillus subgen. Circumdati</taxon>
    </lineage>
</organism>
<dbReference type="EMBL" id="KZ825318">
    <property type="protein sequence ID" value="RAH49481.1"/>
    <property type="molecule type" value="Genomic_DNA"/>
</dbReference>
<protein>
    <submittedName>
        <fullName evidence="1">Uncharacterized protein</fullName>
    </submittedName>
</protein>
<reference evidence="1" key="1">
    <citation type="submission" date="2018-02" db="EMBL/GenBank/DDBJ databases">
        <title>The genomes of Aspergillus section Nigri reveals drivers in fungal speciation.</title>
        <authorList>
            <consortium name="DOE Joint Genome Institute"/>
            <person name="Vesth T.C."/>
            <person name="Nybo J."/>
            <person name="Theobald S."/>
            <person name="Brandl J."/>
            <person name="Frisvad J.C."/>
            <person name="Nielsen K.F."/>
            <person name="Lyhne E.K."/>
            <person name="Kogle M.E."/>
            <person name="Kuo A."/>
            <person name="Riley R."/>
            <person name="Clum A."/>
            <person name="Nolan M."/>
            <person name="Lipzen A."/>
            <person name="Salamov A."/>
            <person name="Henrissat B."/>
            <person name="Wiebenga A."/>
            <person name="De vries R.P."/>
            <person name="Grigoriev I.V."/>
            <person name="Mortensen U.H."/>
            <person name="Andersen M.R."/>
            <person name="Baker S.E."/>
        </authorList>
    </citation>
    <scope>NUCLEOTIDE SEQUENCE</scope>
    <source>
        <strain evidence="1">CBS 621.78</strain>
    </source>
</reference>
<evidence type="ECO:0000313" key="1">
    <source>
        <dbReference type="EMBL" id="RAH49481.1"/>
    </source>
</evidence>
<proteinExistence type="predicted"/>
<sequence>MDKHHVLPHEALAASSTLSTPFTDVLSQYESSSPAGFAHWAYDPSPYWKLIDRASTPAEGTNPLPPPTSHVIPTPRLIQPQIVASFAPANLKREPSPNMWSKEEPQARKPTVVVVEAWNMKDSPAKISRFADVDLDYLEDDVVLFCFGVLTTQALLLPRFQFNASKSRRWGVKLTMYGHTIIKSTVYDTQKEAKSDVCRAALKKLQLDFPDWILPDDFDNIESSVDWDWAHLTSFPAELCTYNGFELPRYTRIMHGNEVYHKVQVHRTTYTGRTGTYAEDELSRRSCALLALRHLYIDGSETNSNLSGTLTLEGMDARLLALVPRDPVQARTYIWGNSNHAKASRKKTKRVRIVQFQKKKRPVEHEPSAGFPNEVDGNRKRPKSVPRNSNMLPLQHSRLASIEVPAEKEEKRWAVTPCQSRGRYMIWLRLLKDCKVCDLLRLEYPVIRVDRQDGRLIDTRGEYTAGAYFKTDPFLRRAGAVGPVTGLQDSRSLAEQACAEEVIKYFIRMVEEDEELETKIAKQRQSVEQWKAKNEDTMMHDHQ</sequence>
<evidence type="ECO:0000313" key="2">
    <source>
        <dbReference type="Proteomes" id="UP000249057"/>
    </source>
</evidence>
<name>A0ACD1GJP8_9EURO</name>
<gene>
    <name evidence="1" type="ORF">BO95DRAFT_508139</name>
</gene>
<dbReference type="Proteomes" id="UP000249057">
    <property type="component" value="Unassembled WGS sequence"/>
</dbReference>